<gene>
    <name evidence="2" type="ORF">ACFPZI_35520</name>
</gene>
<name>A0ABW1E7M5_9ACTN</name>
<dbReference type="InterPro" id="IPR043504">
    <property type="entry name" value="Peptidase_S1_PA_chymotrypsin"/>
</dbReference>
<protein>
    <submittedName>
        <fullName evidence="2">Trypsin-like serine protease</fullName>
        <ecNumber evidence="2">3.4.21.-</ecNumber>
    </submittedName>
</protein>
<reference evidence="3" key="1">
    <citation type="journal article" date="2019" name="Int. J. Syst. Evol. Microbiol.">
        <title>The Global Catalogue of Microorganisms (GCM) 10K type strain sequencing project: providing services to taxonomists for standard genome sequencing and annotation.</title>
        <authorList>
            <consortium name="The Broad Institute Genomics Platform"/>
            <consortium name="The Broad Institute Genome Sequencing Center for Infectious Disease"/>
            <person name="Wu L."/>
            <person name="Ma J."/>
        </authorList>
    </citation>
    <scope>NUCLEOTIDE SEQUENCE [LARGE SCALE GENOMIC DNA]</scope>
    <source>
        <strain evidence="3">JCM 10411</strain>
    </source>
</reference>
<keyword evidence="2" id="KW-0378">Hydrolase</keyword>
<evidence type="ECO:0000313" key="2">
    <source>
        <dbReference type="EMBL" id="MFC5856868.1"/>
    </source>
</evidence>
<dbReference type="Pfam" id="PF00089">
    <property type="entry name" value="Trypsin"/>
    <property type="match status" value="1"/>
</dbReference>
<dbReference type="InterPro" id="IPR009003">
    <property type="entry name" value="Peptidase_S1_PA"/>
</dbReference>
<proteinExistence type="predicted"/>
<sequence>MAKIKAKIDATASASAAGEAGNYIRVAIYNWGTDGGGTACSGDSGGPQFKLVDDLRYQVGVTSGVTYRLSDNVCIGPMWSATVPTSLDWIKGVAGL</sequence>
<evidence type="ECO:0000259" key="1">
    <source>
        <dbReference type="Pfam" id="PF00089"/>
    </source>
</evidence>
<evidence type="ECO:0000313" key="3">
    <source>
        <dbReference type="Proteomes" id="UP001596180"/>
    </source>
</evidence>
<keyword evidence="3" id="KW-1185">Reference proteome</keyword>
<feature type="domain" description="Peptidase S1" evidence="1">
    <location>
        <begin position="20"/>
        <end position="90"/>
    </location>
</feature>
<organism evidence="2 3">
    <name type="scientific">Streptomyces chlorus</name>
    <dbReference type="NCBI Taxonomy" id="887452"/>
    <lineage>
        <taxon>Bacteria</taxon>
        <taxon>Bacillati</taxon>
        <taxon>Actinomycetota</taxon>
        <taxon>Actinomycetes</taxon>
        <taxon>Kitasatosporales</taxon>
        <taxon>Streptomycetaceae</taxon>
        <taxon>Streptomyces</taxon>
    </lineage>
</organism>
<dbReference type="GO" id="GO:0016787">
    <property type="term" value="F:hydrolase activity"/>
    <property type="evidence" value="ECO:0007669"/>
    <property type="project" value="UniProtKB-KW"/>
</dbReference>
<dbReference type="RefSeq" id="WP_381371281.1">
    <property type="nucleotide sequence ID" value="NZ_JBHSOA010000138.1"/>
</dbReference>
<dbReference type="EMBL" id="JBHSOA010000138">
    <property type="protein sequence ID" value="MFC5856868.1"/>
    <property type="molecule type" value="Genomic_DNA"/>
</dbReference>
<accession>A0ABW1E7M5</accession>
<dbReference type="SUPFAM" id="SSF50494">
    <property type="entry name" value="Trypsin-like serine proteases"/>
    <property type="match status" value="1"/>
</dbReference>
<comment type="caution">
    <text evidence="2">The sequence shown here is derived from an EMBL/GenBank/DDBJ whole genome shotgun (WGS) entry which is preliminary data.</text>
</comment>
<dbReference type="Proteomes" id="UP001596180">
    <property type="component" value="Unassembled WGS sequence"/>
</dbReference>
<dbReference type="InterPro" id="IPR001254">
    <property type="entry name" value="Trypsin_dom"/>
</dbReference>
<dbReference type="EC" id="3.4.21.-" evidence="2"/>
<dbReference type="Gene3D" id="2.40.10.10">
    <property type="entry name" value="Trypsin-like serine proteases"/>
    <property type="match status" value="1"/>
</dbReference>